<evidence type="ECO:0000256" key="1">
    <source>
        <dbReference type="SAM" id="Phobius"/>
    </source>
</evidence>
<comment type="caution">
    <text evidence="2">The sequence shown here is derived from an EMBL/GenBank/DDBJ whole genome shotgun (WGS) entry which is preliminary data.</text>
</comment>
<keyword evidence="1" id="KW-1133">Transmembrane helix</keyword>
<evidence type="ECO:0000313" key="3">
    <source>
        <dbReference type="Proteomes" id="UP000179258"/>
    </source>
</evidence>
<protein>
    <recommendedName>
        <fullName evidence="4">Prepilin-type N-terminal cleavage/methylation domain-containing protein</fullName>
    </recommendedName>
</protein>
<feature type="transmembrane region" description="Helical" evidence="1">
    <location>
        <begin position="12"/>
        <end position="37"/>
    </location>
</feature>
<keyword evidence="1" id="KW-0812">Transmembrane</keyword>
<proteinExistence type="predicted"/>
<name>A0A1G2R4F5_9BACT</name>
<dbReference type="Pfam" id="PF07963">
    <property type="entry name" value="N_methyl"/>
    <property type="match status" value="1"/>
</dbReference>
<dbReference type="InterPro" id="IPR012902">
    <property type="entry name" value="N_methyl_site"/>
</dbReference>
<dbReference type="Proteomes" id="UP000179258">
    <property type="component" value="Unassembled WGS sequence"/>
</dbReference>
<dbReference type="EMBL" id="MHTX01000036">
    <property type="protein sequence ID" value="OHA67607.1"/>
    <property type="molecule type" value="Genomic_DNA"/>
</dbReference>
<dbReference type="AlphaFoldDB" id="A0A1G2R4F5"/>
<evidence type="ECO:0008006" key="4">
    <source>
        <dbReference type="Google" id="ProtNLM"/>
    </source>
</evidence>
<accession>A0A1G2R4F5</accession>
<organism evidence="2 3">
    <name type="scientific">Candidatus Wildermuthbacteria bacterium RIFCSPHIGHO2_02_FULL_47_17</name>
    <dbReference type="NCBI Taxonomy" id="1802452"/>
    <lineage>
        <taxon>Bacteria</taxon>
        <taxon>Candidatus Wildermuthiibacteriota</taxon>
    </lineage>
</organism>
<sequence>MFTTPIKKGAAPGFTLVEVIVSLAIMAFVAPMTIYIVSIGTKHIRSLNDAQQLTADAHFILDAFTYWTKQAKSVDVSAPSTLKVRLLDGSEKTFTASGDAIFLDTTPLTTNDTEVPSLTFTKLAQSVRIEFQLRSKRFGTTLPITTTVSFRNQ</sequence>
<dbReference type="NCBIfam" id="TIGR02532">
    <property type="entry name" value="IV_pilin_GFxxxE"/>
    <property type="match status" value="1"/>
</dbReference>
<reference evidence="2 3" key="1">
    <citation type="journal article" date="2016" name="Nat. Commun.">
        <title>Thousands of microbial genomes shed light on interconnected biogeochemical processes in an aquifer system.</title>
        <authorList>
            <person name="Anantharaman K."/>
            <person name="Brown C.T."/>
            <person name="Hug L.A."/>
            <person name="Sharon I."/>
            <person name="Castelle C.J."/>
            <person name="Probst A.J."/>
            <person name="Thomas B.C."/>
            <person name="Singh A."/>
            <person name="Wilkins M.J."/>
            <person name="Karaoz U."/>
            <person name="Brodie E.L."/>
            <person name="Williams K.H."/>
            <person name="Hubbard S.S."/>
            <person name="Banfield J.F."/>
        </authorList>
    </citation>
    <scope>NUCLEOTIDE SEQUENCE [LARGE SCALE GENOMIC DNA]</scope>
</reference>
<evidence type="ECO:0000313" key="2">
    <source>
        <dbReference type="EMBL" id="OHA67607.1"/>
    </source>
</evidence>
<gene>
    <name evidence="2" type="ORF">A3D59_03505</name>
</gene>
<keyword evidence="1" id="KW-0472">Membrane</keyword>